<dbReference type="eggNOG" id="ENOG502S3XI">
    <property type="taxonomic scope" value="Eukaryota"/>
</dbReference>
<gene>
    <name evidence="2" type="ORF">A1O3_08918</name>
</gene>
<evidence type="ECO:0000313" key="3">
    <source>
        <dbReference type="Proteomes" id="UP000019478"/>
    </source>
</evidence>
<sequence>MADALCGPSNPLQSLQKHSQADRTLQQDRLVGPRQTPGEGFRTATADPRAASLDAEFHAFENAAPGFLQFQKAQFPSHEQYRPLYPPQAGAAAPVGWAADFKRLSLNSPPVPAGQFHTEAPLVRSTPGGWQNDFLRQRSGTGSATTIAQGKQAVREPQQLMNTNTNTSMFAGRAMGQSSMMMTNYSQPMYDQAATYGGLEQQQYPQTSMMTMEQQHAQMSDVDYEAAFAEAMAQAQEMDQQQRQQQETSQSQSVEPATTAERLESIKIGSDAIHYREQSERTAEQDKKDADELARTAGLLLTSVKHDTSSKFQNSQFLNMMRRIRDREVEVQNNDLQTVEEEMLFDRGGPDGYRTIKITADGSARQAELQREMDDLEWQNQQRTKAREQAQQQEQQQTTQFQFPDMDAVYAPDAAMTDGGPSESNPAIKFRSPYTTYGFDDDQYPAMQPQSQMDALHPGGRWYPDQSPRLGQATMDPEMSGAIPGGRPDVADGDDGVRLEKMISASDFEYVDESAGLARRFVR</sequence>
<dbReference type="Gene3D" id="6.10.280.230">
    <property type="match status" value="1"/>
</dbReference>
<accession>W9XR32</accession>
<feature type="region of interest" description="Disordered" evidence="1">
    <location>
        <begin position="1"/>
        <end position="44"/>
    </location>
</feature>
<comment type="caution">
    <text evidence="2">The sequence shown here is derived from an EMBL/GenBank/DDBJ whole genome shotgun (WGS) entry which is preliminary data.</text>
</comment>
<evidence type="ECO:0000256" key="1">
    <source>
        <dbReference type="SAM" id="MobiDB-lite"/>
    </source>
</evidence>
<dbReference type="EMBL" id="AMGY01000008">
    <property type="protein sequence ID" value="EXJ79416.1"/>
    <property type="molecule type" value="Genomic_DNA"/>
</dbReference>
<dbReference type="GeneID" id="19173004"/>
<reference evidence="2 3" key="1">
    <citation type="submission" date="2013-03" db="EMBL/GenBank/DDBJ databases">
        <title>The Genome Sequence of Capronia epimyces CBS 606.96.</title>
        <authorList>
            <consortium name="The Broad Institute Genomics Platform"/>
            <person name="Cuomo C."/>
            <person name="de Hoog S."/>
            <person name="Gorbushina A."/>
            <person name="Walker B."/>
            <person name="Young S.K."/>
            <person name="Zeng Q."/>
            <person name="Gargeya S."/>
            <person name="Fitzgerald M."/>
            <person name="Haas B."/>
            <person name="Abouelleil A."/>
            <person name="Allen A.W."/>
            <person name="Alvarado L."/>
            <person name="Arachchi H.M."/>
            <person name="Berlin A.M."/>
            <person name="Chapman S.B."/>
            <person name="Gainer-Dewar J."/>
            <person name="Goldberg J."/>
            <person name="Griggs A."/>
            <person name="Gujja S."/>
            <person name="Hansen M."/>
            <person name="Howarth C."/>
            <person name="Imamovic A."/>
            <person name="Ireland A."/>
            <person name="Larimer J."/>
            <person name="McCowan C."/>
            <person name="Murphy C."/>
            <person name="Pearson M."/>
            <person name="Poon T.W."/>
            <person name="Priest M."/>
            <person name="Roberts A."/>
            <person name="Saif S."/>
            <person name="Shea T."/>
            <person name="Sisk P."/>
            <person name="Sykes S."/>
            <person name="Wortman J."/>
            <person name="Nusbaum C."/>
            <person name="Birren B."/>
        </authorList>
    </citation>
    <scope>NUCLEOTIDE SEQUENCE [LARGE SCALE GENOMIC DNA]</scope>
    <source>
        <strain evidence="2 3">CBS 606.96</strain>
    </source>
</reference>
<keyword evidence="3" id="KW-1185">Reference proteome</keyword>
<feature type="region of interest" description="Disordered" evidence="1">
    <location>
        <begin position="233"/>
        <end position="290"/>
    </location>
</feature>
<feature type="compositionally biased region" description="Low complexity" evidence="1">
    <location>
        <begin position="389"/>
        <end position="403"/>
    </location>
</feature>
<evidence type="ECO:0008006" key="4">
    <source>
        <dbReference type="Google" id="ProtNLM"/>
    </source>
</evidence>
<name>W9XR32_9EURO</name>
<dbReference type="HOGENOM" id="CLU_039527_0_0_1"/>
<dbReference type="Proteomes" id="UP000019478">
    <property type="component" value="Unassembled WGS sequence"/>
</dbReference>
<dbReference type="OrthoDB" id="5407351at2759"/>
<feature type="region of interest" description="Disordered" evidence="1">
    <location>
        <begin position="468"/>
        <end position="494"/>
    </location>
</feature>
<organism evidence="2 3">
    <name type="scientific">Capronia epimyces CBS 606.96</name>
    <dbReference type="NCBI Taxonomy" id="1182542"/>
    <lineage>
        <taxon>Eukaryota</taxon>
        <taxon>Fungi</taxon>
        <taxon>Dikarya</taxon>
        <taxon>Ascomycota</taxon>
        <taxon>Pezizomycotina</taxon>
        <taxon>Eurotiomycetes</taxon>
        <taxon>Chaetothyriomycetidae</taxon>
        <taxon>Chaetothyriales</taxon>
        <taxon>Herpotrichiellaceae</taxon>
        <taxon>Capronia</taxon>
    </lineage>
</organism>
<feature type="region of interest" description="Disordered" evidence="1">
    <location>
        <begin position="379"/>
        <end position="403"/>
    </location>
</feature>
<dbReference type="RefSeq" id="XP_007737204.1">
    <property type="nucleotide sequence ID" value="XM_007739014.1"/>
</dbReference>
<feature type="compositionally biased region" description="Low complexity" evidence="1">
    <location>
        <begin position="233"/>
        <end position="253"/>
    </location>
</feature>
<protein>
    <recommendedName>
        <fullName evidence="4">Peroxin-20</fullName>
    </recommendedName>
</protein>
<feature type="compositionally biased region" description="Polar residues" evidence="1">
    <location>
        <begin position="10"/>
        <end position="24"/>
    </location>
</feature>
<dbReference type="AlphaFoldDB" id="W9XR32"/>
<proteinExistence type="predicted"/>
<feature type="compositionally biased region" description="Basic and acidic residues" evidence="1">
    <location>
        <begin position="273"/>
        <end position="290"/>
    </location>
</feature>
<dbReference type="STRING" id="1182542.W9XR32"/>
<evidence type="ECO:0000313" key="2">
    <source>
        <dbReference type="EMBL" id="EXJ79416.1"/>
    </source>
</evidence>